<feature type="non-terminal residue" evidence="2">
    <location>
        <position position="1"/>
    </location>
</feature>
<protein>
    <submittedName>
        <fullName evidence="2">Uncharacterized protein</fullName>
    </submittedName>
</protein>
<sequence length="49" mass="5490">VFPLLKTEDETQETGTGVNHSSRFRKKLVRSLWSTRGCVLGLTNNGTRV</sequence>
<feature type="region of interest" description="Disordered" evidence="1">
    <location>
        <begin position="1"/>
        <end position="20"/>
    </location>
</feature>
<name>A0A8X7C0A8_9ARAC</name>
<organism evidence="2 3">
    <name type="scientific">Trichonephila inaurata madagascariensis</name>
    <dbReference type="NCBI Taxonomy" id="2747483"/>
    <lineage>
        <taxon>Eukaryota</taxon>
        <taxon>Metazoa</taxon>
        <taxon>Ecdysozoa</taxon>
        <taxon>Arthropoda</taxon>
        <taxon>Chelicerata</taxon>
        <taxon>Arachnida</taxon>
        <taxon>Araneae</taxon>
        <taxon>Araneomorphae</taxon>
        <taxon>Entelegynae</taxon>
        <taxon>Araneoidea</taxon>
        <taxon>Nephilidae</taxon>
        <taxon>Trichonephila</taxon>
        <taxon>Trichonephila inaurata</taxon>
    </lineage>
</organism>
<comment type="caution">
    <text evidence="2">The sequence shown here is derived from an EMBL/GenBank/DDBJ whole genome shotgun (WGS) entry which is preliminary data.</text>
</comment>
<accession>A0A8X7C0A8</accession>
<gene>
    <name evidence="2" type="ORF">TNIN_337871</name>
</gene>
<dbReference type="EMBL" id="BMAV01007072">
    <property type="protein sequence ID" value="GFY49533.1"/>
    <property type="molecule type" value="Genomic_DNA"/>
</dbReference>
<dbReference type="AlphaFoldDB" id="A0A8X7C0A8"/>
<keyword evidence="3" id="KW-1185">Reference proteome</keyword>
<dbReference type="OrthoDB" id="6428225at2759"/>
<proteinExistence type="predicted"/>
<evidence type="ECO:0000256" key="1">
    <source>
        <dbReference type="SAM" id="MobiDB-lite"/>
    </source>
</evidence>
<reference evidence="2" key="1">
    <citation type="submission" date="2020-08" db="EMBL/GenBank/DDBJ databases">
        <title>Multicomponent nature underlies the extraordinary mechanical properties of spider dragline silk.</title>
        <authorList>
            <person name="Kono N."/>
            <person name="Nakamura H."/>
            <person name="Mori M."/>
            <person name="Yoshida Y."/>
            <person name="Ohtoshi R."/>
            <person name="Malay A.D."/>
            <person name="Moran D.A.P."/>
            <person name="Tomita M."/>
            <person name="Numata K."/>
            <person name="Arakawa K."/>
        </authorList>
    </citation>
    <scope>NUCLEOTIDE SEQUENCE</scope>
</reference>
<dbReference type="Proteomes" id="UP000886998">
    <property type="component" value="Unassembled WGS sequence"/>
</dbReference>
<evidence type="ECO:0000313" key="3">
    <source>
        <dbReference type="Proteomes" id="UP000886998"/>
    </source>
</evidence>
<evidence type="ECO:0000313" key="2">
    <source>
        <dbReference type="EMBL" id="GFY49533.1"/>
    </source>
</evidence>